<organism evidence="1 2">
    <name type="scientific">Panagrolaimus sp. PS1159</name>
    <dbReference type="NCBI Taxonomy" id="55785"/>
    <lineage>
        <taxon>Eukaryota</taxon>
        <taxon>Metazoa</taxon>
        <taxon>Ecdysozoa</taxon>
        <taxon>Nematoda</taxon>
        <taxon>Chromadorea</taxon>
        <taxon>Rhabditida</taxon>
        <taxon>Tylenchina</taxon>
        <taxon>Panagrolaimomorpha</taxon>
        <taxon>Panagrolaimoidea</taxon>
        <taxon>Panagrolaimidae</taxon>
        <taxon>Panagrolaimus</taxon>
    </lineage>
</organism>
<accession>A0AC35GLP2</accession>
<reference evidence="2" key="1">
    <citation type="submission" date="2022-11" db="UniProtKB">
        <authorList>
            <consortium name="WormBaseParasite"/>
        </authorList>
    </citation>
    <scope>IDENTIFICATION</scope>
</reference>
<evidence type="ECO:0000313" key="2">
    <source>
        <dbReference type="WBParaSite" id="PS1159_v2.g6654.t1"/>
    </source>
</evidence>
<proteinExistence type="predicted"/>
<name>A0AC35GLP2_9BILA</name>
<evidence type="ECO:0000313" key="1">
    <source>
        <dbReference type="Proteomes" id="UP000887580"/>
    </source>
</evidence>
<dbReference type="Proteomes" id="UP000887580">
    <property type="component" value="Unplaced"/>
</dbReference>
<dbReference type="WBParaSite" id="PS1159_v2.g6654.t1">
    <property type="protein sequence ID" value="PS1159_v2.g6654.t1"/>
    <property type="gene ID" value="PS1159_v2.g6654"/>
</dbReference>
<sequence>MVRSKDECICGSRRHKSKWIKCDRCRQWFHLLCARVTEDDLDRIVKFCCYMCTKRDGRMLTIFRCQACAGCFRQHDCGFCISCLGDPKKKCDKRHCALEKNDPYAHLVHDQSGKKDTLSSSKEITPVKTKRPYKKRGRKPKAETARDSKGLISLSDYGRSPNASRKAKKAIEGTRPYYIEDTTEESDSTEEEIPKKKNRKSASSFKTIKKEPKKETSTPPPVPKVYKKRGRKPKSETQKVAESNVSTMPSSSTAPPLSIKSPSSLVPPSSESKSLEPPLLPPPAVALKQRKKCNGCDLNARQNSDFCSNRCWYKKETGAVTSSKIILESHLRSANTRSRTGFSNPTVDTAKPIQPKQAYVMKKIAFGNQNKAAKSEGPSSSIKKPLSGMSALKI</sequence>
<protein>
    <submittedName>
        <fullName evidence="2">CXXC-type domain-containing protein</fullName>
    </submittedName>
</protein>